<proteinExistence type="predicted"/>
<reference evidence="7 8" key="1">
    <citation type="submission" date="2019-03" db="EMBL/GenBank/DDBJ databases">
        <title>Genomic Encyclopedia of Archaeal and Bacterial Type Strains, Phase II (KMG-II): from individual species to whole genera.</title>
        <authorList>
            <person name="Goeker M."/>
        </authorList>
    </citation>
    <scope>NUCLEOTIDE SEQUENCE [LARGE SCALE GENOMIC DNA]</scope>
    <source>
        <strain evidence="7 8">ATCC 25309</strain>
    </source>
</reference>
<accession>A0A4R7SPV6</accession>
<keyword evidence="8" id="KW-1185">Reference proteome</keyword>
<dbReference type="OrthoDB" id="9803456at2"/>
<evidence type="ECO:0000313" key="7">
    <source>
        <dbReference type="EMBL" id="TDU81041.1"/>
    </source>
</evidence>
<evidence type="ECO:0000256" key="6">
    <source>
        <dbReference type="ARBA" id="ARBA00023315"/>
    </source>
</evidence>
<dbReference type="PANTHER" id="PTHR30606:SF10">
    <property type="entry name" value="PHOSPHATIDYLINOSITOL MANNOSIDE ACYLTRANSFERASE"/>
    <property type="match status" value="1"/>
</dbReference>
<keyword evidence="2" id="KW-1003">Cell membrane</keyword>
<sequence>MLTVTTFSHPTNAKVKKLRYFCETVLVASAAWLLPRLPRFLILALARWVGSAAYYLDRKGRYAALENLRVAFQDEYTPADRRRIARLSYQNFARTFLDLFWATSLTSQTWQQHITIEMCDSHAEAQARETGAVWVTPHFGNFELVSLIWGFRGIPFTVVAQDFDNVGLTAIFKRLREHSGHTVIPQENAILKLTKALKRQGHAALLTDLNIPAGKVSTAIRCFGLLTCVPTLHVQLAMRLGLSIMTGVCQPLPDGRYKVSIFEAIRPQPEDDITAITQRIWDHFEAAIRKNPECWLWMYKHWRYLPTRDVYPNYPGYAKSSRKFTAMLEAMNIQIAQEKVS</sequence>
<dbReference type="AlphaFoldDB" id="A0A4R7SPV6"/>
<comment type="subcellular location">
    <subcellularLocation>
        <location evidence="1">Cell inner membrane</location>
    </subcellularLocation>
</comment>
<dbReference type="GO" id="GO:0016746">
    <property type="term" value="F:acyltransferase activity"/>
    <property type="evidence" value="ECO:0007669"/>
    <property type="project" value="UniProtKB-KW"/>
</dbReference>
<evidence type="ECO:0000256" key="4">
    <source>
        <dbReference type="ARBA" id="ARBA00022679"/>
    </source>
</evidence>
<comment type="caution">
    <text evidence="7">The sequence shown here is derived from an EMBL/GenBank/DDBJ whole genome shotgun (WGS) entry which is preliminary data.</text>
</comment>
<dbReference type="GO" id="GO:0009247">
    <property type="term" value="P:glycolipid biosynthetic process"/>
    <property type="evidence" value="ECO:0007669"/>
    <property type="project" value="UniProtKB-ARBA"/>
</dbReference>
<dbReference type="PANTHER" id="PTHR30606">
    <property type="entry name" value="LIPID A BIOSYNTHESIS LAUROYL ACYLTRANSFERASE"/>
    <property type="match status" value="1"/>
</dbReference>
<evidence type="ECO:0000256" key="2">
    <source>
        <dbReference type="ARBA" id="ARBA00022475"/>
    </source>
</evidence>
<evidence type="ECO:0000256" key="3">
    <source>
        <dbReference type="ARBA" id="ARBA00022519"/>
    </source>
</evidence>
<keyword evidence="3" id="KW-0997">Cell inner membrane</keyword>
<name>A0A4R7SPV6_9BACT</name>
<keyword evidence="4 7" id="KW-0808">Transferase</keyword>
<gene>
    <name evidence="7" type="ORF">EI77_00343</name>
</gene>
<dbReference type="CDD" id="cd07984">
    <property type="entry name" value="LPLAT_LABLAT-like"/>
    <property type="match status" value="1"/>
</dbReference>
<organism evidence="7 8">
    <name type="scientific">Prosthecobacter fusiformis</name>
    <dbReference type="NCBI Taxonomy" id="48464"/>
    <lineage>
        <taxon>Bacteria</taxon>
        <taxon>Pseudomonadati</taxon>
        <taxon>Verrucomicrobiota</taxon>
        <taxon>Verrucomicrobiia</taxon>
        <taxon>Verrucomicrobiales</taxon>
        <taxon>Verrucomicrobiaceae</taxon>
        <taxon>Prosthecobacter</taxon>
    </lineage>
</organism>
<evidence type="ECO:0000256" key="5">
    <source>
        <dbReference type="ARBA" id="ARBA00023136"/>
    </source>
</evidence>
<dbReference type="Proteomes" id="UP000295662">
    <property type="component" value="Unassembled WGS sequence"/>
</dbReference>
<dbReference type="GO" id="GO:0005886">
    <property type="term" value="C:plasma membrane"/>
    <property type="evidence" value="ECO:0007669"/>
    <property type="project" value="UniProtKB-SubCell"/>
</dbReference>
<keyword evidence="6 7" id="KW-0012">Acyltransferase</keyword>
<protein>
    <submittedName>
        <fullName evidence="7">Lauroyl/myristoyl acyltransferase</fullName>
    </submittedName>
</protein>
<dbReference type="RefSeq" id="WP_133793024.1">
    <property type="nucleotide sequence ID" value="NZ_SOCA01000001.1"/>
</dbReference>
<dbReference type="EMBL" id="SOCA01000001">
    <property type="protein sequence ID" value="TDU81041.1"/>
    <property type="molecule type" value="Genomic_DNA"/>
</dbReference>
<evidence type="ECO:0000256" key="1">
    <source>
        <dbReference type="ARBA" id="ARBA00004533"/>
    </source>
</evidence>
<dbReference type="Pfam" id="PF03279">
    <property type="entry name" value="Lip_A_acyltrans"/>
    <property type="match status" value="1"/>
</dbReference>
<dbReference type="InterPro" id="IPR004960">
    <property type="entry name" value="LipA_acyltrans"/>
</dbReference>
<evidence type="ECO:0000313" key="8">
    <source>
        <dbReference type="Proteomes" id="UP000295662"/>
    </source>
</evidence>
<keyword evidence="5" id="KW-0472">Membrane</keyword>